<feature type="compositionally biased region" description="Polar residues" evidence="2">
    <location>
        <begin position="131"/>
        <end position="144"/>
    </location>
</feature>
<feature type="compositionally biased region" description="Pro residues" evidence="2">
    <location>
        <begin position="679"/>
        <end position="688"/>
    </location>
</feature>
<feature type="compositionally biased region" description="Polar residues" evidence="2">
    <location>
        <begin position="198"/>
        <end position="249"/>
    </location>
</feature>
<evidence type="ECO:0000256" key="1">
    <source>
        <dbReference type="SAM" id="Coils"/>
    </source>
</evidence>
<feature type="compositionally biased region" description="Basic residues" evidence="2">
    <location>
        <begin position="100"/>
        <end position="109"/>
    </location>
</feature>
<dbReference type="OMA" id="KSGPRNQ"/>
<evidence type="ECO:0000256" key="2">
    <source>
        <dbReference type="SAM" id="MobiDB-lite"/>
    </source>
</evidence>
<proteinExistence type="predicted"/>
<feature type="compositionally biased region" description="Polar residues" evidence="2">
    <location>
        <begin position="1208"/>
        <end position="1221"/>
    </location>
</feature>
<feature type="region of interest" description="Disordered" evidence="2">
    <location>
        <begin position="1084"/>
        <end position="1125"/>
    </location>
</feature>
<feature type="compositionally biased region" description="Low complexity" evidence="2">
    <location>
        <begin position="41"/>
        <end position="50"/>
    </location>
</feature>
<feature type="compositionally biased region" description="Polar residues" evidence="2">
    <location>
        <begin position="62"/>
        <end position="77"/>
    </location>
</feature>
<gene>
    <name evidence="3" type="ORF">CLAFUR5_04931</name>
</gene>
<dbReference type="GeneID" id="71984809"/>
<feature type="compositionally biased region" description="Polar residues" evidence="2">
    <location>
        <begin position="1103"/>
        <end position="1115"/>
    </location>
</feature>
<dbReference type="OrthoDB" id="3647859at2759"/>
<name>A0A9Q8LG89_PASFU</name>
<dbReference type="KEGG" id="ffu:CLAFUR5_04931"/>
<feature type="compositionally biased region" description="Acidic residues" evidence="2">
    <location>
        <begin position="827"/>
        <end position="846"/>
    </location>
</feature>
<keyword evidence="1" id="KW-0175">Coiled coil</keyword>
<keyword evidence="4" id="KW-1185">Reference proteome</keyword>
<feature type="region of interest" description="Disordered" evidence="2">
    <location>
        <begin position="712"/>
        <end position="792"/>
    </location>
</feature>
<feature type="region of interest" description="Disordered" evidence="2">
    <location>
        <begin position="286"/>
        <end position="694"/>
    </location>
</feature>
<sequence length="1417" mass="153406">MAKATVTQSSLNASRDHETPLAAPAVARSPSIRQERQPNASRSRNSSRDSTQIVKESVENLLENSPIQQRSSPTVSERPSAHFVPADNSDELYDATPQAKLRKAPRKLPSKNVSTDDTQAIAGKLFDDCETQQAGAASTPTKSATPGRPLSQLFSEDAPAPDNTARVVSKPRVFTQTTRSNEVDPAPATSAERPGSKASRNNSDQSSAAISTPGNPSANSKTSIMASDAKSTATAHKQSKSRTALPSTSAKAKLDALEAAETGKNASAHVPAVKATSTTQALVSVNAQAGASEKPTTRGTTKNVPAAVKDSLVKEQRTRPGKLTTLKKPMAGTNAPFSKDATVSDCAEAGTGASAQRSIKVTAKNDEKDKLTATSKHKRNSGPFVEDDDGSDTAGEANGNERHRDKKDDSIAAVKVTHSEAGTKRKARHVDPDEGDEDLVDRIPEVVKGSGALAGVSTKSKRQKQAVMSSYKNDEVDENDDDYATPKSPVKNAPKNTKKSKTASKVKAPSPSTARRPAGTTRGRVGANNNTKTPKHGTAVTKMQEHATTQESEEQETHDGSPDVVQKADQTRNSSVVRAVQSPQSRHDKVFTAAGSKVEGKKAVHRSQAQGSGMPARQKNPPPTASNLEGRTHDNAIMLSEGNDSSSSFASSIAGSPARETAITTTKDTTAEPQAPMVPKTPAPPMQSSPPIKMDNDAMKLAELQMTVRSNKSNGIGFDKSGPRNQGVASVKTPGPKSVKKMPVAPSITRFKDELKRKGGPSSFATSVRSGPPVQRASSSNLASNVDDALGNLRRKPAKYPLRMLPEPEDNVAIPHRQQHAVRTEVDPVEVDEFTNIDDYDDDDDTLVPMFSPPKSATPKLNAEQQVRPAPVKTRAANVRAGGHVQRQVHGGITTEPVTLEAVPPIPTQAGVSESLPQKPQQPAPSKPKLIADEQGVKLPSKRLPPMDQENRPAAKRSKADISDDNIMDHGKRRTRAVQGPLQPDQSPSQGKAFGLMPRQTEPGRPFEKSVPAPIQIPERTRPVRARLNRQTTNGSQRVDMCGSPVPPRMVVGHAKTVLETFSQQAGLVSDRDAVERTLKKHLPQLPAGVQQPENDLRYNGPQFHQPQPLSSNTKPVPAAPQADSAMVPRLELSESQSEKFLDKRDDLARMLNPFSGSKKDAITQGSEIAMQAVGGMAEQLDEQTTLIEDAYVLEEADGHTTMIRTKPNVQQSQRPFSNRTSSEDDGDLSDDDLSRLRAVASLTRRQPEEDPDRTLVNDDDSNDFRDQVGNVPNQEAQHGLEDPEFSDPASDDLMAWRKTLKPHQLNLSNELIKVAQRLTKIFVQHENSLSRNAENADRQNIYDVGQEEIARAQLYATKMEELRRLKRAHKKDLKKCQSNLVEQLEQKKKEQEEREVKFAQWEEENDNLESLVSKLS</sequence>
<evidence type="ECO:0000313" key="3">
    <source>
        <dbReference type="EMBL" id="UJO16629.1"/>
    </source>
</evidence>
<feature type="compositionally biased region" description="Basic and acidic residues" evidence="2">
    <location>
        <begin position="399"/>
        <end position="410"/>
    </location>
</feature>
<feature type="region of interest" description="Disordered" evidence="2">
    <location>
        <begin position="810"/>
        <end position="1045"/>
    </location>
</feature>
<reference evidence="3" key="2">
    <citation type="journal article" date="2022" name="Microb. Genom.">
        <title>A chromosome-scale genome assembly of the tomato pathogen Cladosporium fulvum reveals a compartmentalized genome architecture and the presence of a dispensable chromosome.</title>
        <authorList>
            <person name="Zaccaron A.Z."/>
            <person name="Chen L.H."/>
            <person name="Samaras A."/>
            <person name="Stergiopoulos I."/>
        </authorList>
    </citation>
    <scope>NUCLEOTIDE SEQUENCE</scope>
    <source>
        <strain evidence="3">Race5_Kim</strain>
    </source>
</reference>
<dbReference type="EMBL" id="CP090166">
    <property type="protein sequence ID" value="UJO16629.1"/>
    <property type="molecule type" value="Genomic_DNA"/>
</dbReference>
<feature type="compositionally biased region" description="Polar residues" evidence="2">
    <location>
        <begin position="1"/>
        <end position="13"/>
    </location>
</feature>
<reference evidence="3" key="1">
    <citation type="submission" date="2021-12" db="EMBL/GenBank/DDBJ databases">
        <authorList>
            <person name="Zaccaron A."/>
            <person name="Stergiopoulos I."/>
        </authorList>
    </citation>
    <scope>NUCLEOTIDE SEQUENCE</scope>
    <source>
        <strain evidence="3">Race5_Kim</strain>
    </source>
</reference>
<feature type="region of interest" description="Disordered" evidence="2">
    <location>
        <begin position="1203"/>
        <end position="1286"/>
    </location>
</feature>
<feature type="compositionally biased region" description="Polar residues" evidence="2">
    <location>
        <begin position="571"/>
        <end position="584"/>
    </location>
</feature>
<feature type="compositionally biased region" description="Basic and acidic residues" evidence="2">
    <location>
        <begin position="949"/>
        <end position="970"/>
    </location>
</feature>
<accession>A0A9Q8LG89</accession>
<feature type="compositionally biased region" description="Low complexity" evidence="2">
    <location>
        <begin position="645"/>
        <end position="668"/>
    </location>
</feature>
<feature type="coiled-coil region" evidence="1">
    <location>
        <begin position="1360"/>
        <end position="1412"/>
    </location>
</feature>
<protein>
    <submittedName>
        <fullName evidence="3">Uncharacterized protein</fullName>
    </submittedName>
</protein>
<dbReference type="RefSeq" id="XP_047760995.1">
    <property type="nucleotide sequence ID" value="XM_047904079.1"/>
</dbReference>
<organism evidence="3 4">
    <name type="scientific">Passalora fulva</name>
    <name type="common">Tomato leaf mold</name>
    <name type="synonym">Cladosporium fulvum</name>
    <dbReference type="NCBI Taxonomy" id="5499"/>
    <lineage>
        <taxon>Eukaryota</taxon>
        <taxon>Fungi</taxon>
        <taxon>Dikarya</taxon>
        <taxon>Ascomycota</taxon>
        <taxon>Pezizomycotina</taxon>
        <taxon>Dothideomycetes</taxon>
        <taxon>Dothideomycetidae</taxon>
        <taxon>Mycosphaerellales</taxon>
        <taxon>Mycosphaerellaceae</taxon>
        <taxon>Fulvia</taxon>
    </lineage>
</organism>
<feature type="compositionally biased region" description="Low complexity" evidence="2">
    <location>
        <begin position="505"/>
        <end position="527"/>
    </location>
</feature>
<dbReference type="Proteomes" id="UP000756132">
    <property type="component" value="Chromosome 4"/>
</dbReference>
<feature type="region of interest" description="Disordered" evidence="2">
    <location>
        <begin position="1"/>
        <end position="256"/>
    </location>
</feature>
<feature type="compositionally biased region" description="Basic and acidic residues" evidence="2">
    <location>
        <begin position="1246"/>
        <end position="1267"/>
    </location>
</feature>
<evidence type="ECO:0000313" key="4">
    <source>
        <dbReference type="Proteomes" id="UP000756132"/>
    </source>
</evidence>